<reference evidence="10" key="1">
    <citation type="submission" date="2022-01" db="EMBL/GenBank/DDBJ databases">
        <authorList>
            <person name="Karlyshev A.V."/>
            <person name="Jaspars M."/>
        </authorList>
    </citation>
    <scope>NUCLEOTIDE SEQUENCE</scope>
    <source>
        <strain evidence="10">AGSA3-2</strain>
    </source>
</reference>
<evidence type="ECO:0000256" key="6">
    <source>
        <dbReference type="ARBA" id="ARBA00022989"/>
    </source>
</evidence>
<dbReference type="KEGG" id="axe:P40_19210"/>
<evidence type="ECO:0000256" key="1">
    <source>
        <dbReference type="ARBA" id="ARBA00004429"/>
    </source>
</evidence>
<dbReference type="Pfam" id="PF02653">
    <property type="entry name" value="BPD_transp_2"/>
    <property type="match status" value="1"/>
</dbReference>
<dbReference type="GO" id="GO:0022857">
    <property type="term" value="F:transmembrane transporter activity"/>
    <property type="evidence" value="ECO:0007669"/>
    <property type="project" value="InterPro"/>
</dbReference>
<proteinExistence type="inferred from homology"/>
<feature type="transmembrane region" description="Helical" evidence="9">
    <location>
        <begin position="259"/>
        <end position="276"/>
    </location>
</feature>
<evidence type="ECO:0000256" key="2">
    <source>
        <dbReference type="ARBA" id="ARBA00022448"/>
    </source>
</evidence>
<keyword evidence="7 9" id="KW-0472">Membrane</keyword>
<name>A0A9Q3ZC22_9GAMM</name>
<comment type="caution">
    <text evidence="10">The sequence shown here is derived from an EMBL/GenBank/DDBJ whole genome shotgun (WGS) entry which is preliminary data.</text>
</comment>
<keyword evidence="3" id="KW-1003">Cell membrane</keyword>
<dbReference type="PANTHER" id="PTHR11795:SF451">
    <property type="entry name" value="ABC TRANSPORTER PERMEASE PROTEIN"/>
    <property type="match status" value="1"/>
</dbReference>
<feature type="transmembrane region" description="Helical" evidence="9">
    <location>
        <begin position="6"/>
        <end position="26"/>
    </location>
</feature>
<keyword evidence="2" id="KW-0813">Transport</keyword>
<protein>
    <submittedName>
        <fullName evidence="10">Branched-chain amino acid ABC transporter permease</fullName>
    </submittedName>
</protein>
<dbReference type="AlphaFoldDB" id="A0A9Q3ZC22"/>
<accession>A0A9Q3ZC22</accession>
<dbReference type="InterPro" id="IPR052157">
    <property type="entry name" value="BCAA_transport_permease"/>
</dbReference>
<dbReference type="GeneID" id="94688433"/>
<comment type="subcellular location">
    <subcellularLocation>
        <location evidence="1">Cell inner membrane</location>
        <topology evidence="1">Multi-pass membrane protein</topology>
    </subcellularLocation>
</comment>
<keyword evidence="5" id="KW-0029">Amino-acid transport</keyword>
<evidence type="ECO:0000256" key="5">
    <source>
        <dbReference type="ARBA" id="ARBA00022970"/>
    </source>
</evidence>
<feature type="transmembrane region" description="Helical" evidence="9">
    <location>
        <begin position="93"/>
        <end position="112"/>
    </location>
</feature>
<keyword evidence="4 9" id="KW-0812">Transmembrane</keyword>
<dbReference type="RefSeq" id="WP_080531625.1">
    <property type="nucleotide sequence ID" value="NZ_CBDDTQ010000006.1"/>
</dbReference>
<keyword evidence="11" id="KW-1185">Reference proteome</keyword>
<evidence type="ECO:0000313" key="10">
    <source>
        <dbReference type="EMBL" id="MCE7508273.1"/>
    </source>
</evidence>
<evidence type="ECO:0000256" key="9">
    <source>
        <dbReference type="SAM" id="Phobius"/>
    </source>
</evidence>
<dbReference type="GO" id="GO:0006865">
    <property type="term" value="P:amino acid transport"/>
    <property type="evidence" value="ECO:0007669"/>
    <property type="project" value="UniProtKB-KW"/>
</dbReference>
<evidence type="ECO:0000256" key="4">
    <source>
        <dbReference type="ARBA" id="ARBA00022692"/>
    </source>
</evidence>
<evidence type="ECO:0000256" key="8">
    <source>
        <dbReference type="ARBA" id="ARBA00037998"/>
    </source>
</evidence>
<feature type="transmembrane region" description="Helical" evidence="9">
    <location>
        <begin position="139"/>
        <end position="159"/>
    </location>
</feature>
<keyword evidence="6 9" id="KW-1133">Transmembrane helix</keyword>
<comment type="similarity">
    <text evidence="8">Belongs to the binding-protein-dependent transport system permease family. LivHM subfamily.</text>
</comment>
<gene>
    <name evidence="10" type="ORF">LZG35_06450</name>
</gene>
<evidence type="ECO:0000256" key="7">
    <source>
        <dbReference type="ARBA" id="ARBA00023136"/>
    </source>
</evidence>
<sequence>MGQIVVSGLIFGCVYGLAALGLVLIFRTTGLVNFAHGEMAMVSSFVAFSLLTNFELPYYGAFLAAIAFSAFFGIAVFWVLIRHVSQASHLNQLVMTLGVFLAIHGAAGLIWGHTPTSFPKAVEGKSFSIAGVFITPNEIFVLVITFLLSMILFVLFRYTRVGLAMRASSQDLVAARLMGINVNAVFLATWAAGSVLGGIAGLLTAPFTFLGVSMMFNVLIMAFAAAVLAGFMSLPGAVIGGLMIGVFGNLVSYYWAPEMALVCTFALIVAVLYIRPQGIFGDAPTMKKV</sequence>
<dbReference type="InterPro" id="IPR001851">
    <property type="entry name" value="ABC_transp_permease"/>
</dbReference>
<dbReference type="PANTHER" id="PTHR11795">
    <property type="entry name" value="BRANCHED-CHAIN AMINO ACID TRANSPORT SYSTEM PERMEASE PROTEIN LIVH"/>
    <property type="match status" value="1"/>
</dbReference>
<evidence type="ECO:0000313" key="11">
    <source>
        <dbReference type="Proteomes" id="UP001107961"/>
    </source>
</evidence>
<feature type="transmembrane region" description="Helical" evidence="9">
    <location>
        <begin position="236"/>
        <end position="253"/>
    </location>
</feature>
<organism evidence="10 11">
    <name type="scientific">Alloalcanivorax xenomutans</name>
    <dbReference type="NCBI Taxonomy" id="1094342"/>
    <lineage>
        <taxon>Bacteria</taxon>
        <taxon>Pseudomonadati</taxon>
        <taxon>Pseudomonadota</taxon>
        <taxon>Gammaproteobacteria</taxon>
        <taxon>Oceanospirillales</taxon>
        <taxon>Alcanivoracaceae</taxon>
        <taxon>Alloalcanivorax</taxon>
    </lineage>
</organism>
<feature type="transmembrane region" description="Helical" evidence="9">
    <location>
        <begin position="33"/>
        <end position="52"/>
    </location>
</feature>
<evidence type="ECO:0000256" key="3">
    <source>
        <dbReference type="ARBA" id="ARBA00022475"/>
    </source>
</evidence>
<dbReference type="Proteomes" id="UP001107961">
    <property type="component" value="Unassembled WGS sequence"/>
</dbReference>
<feature type="transmembrane region" description="Helical" evidence="9">
    <location>
        <begin position="209"/>
        <end position="229"/>
    </location>
</feature>
<feature type="transmembrane region" description="Helical" evidence="9">
    <location>
        <begin position="180"/>
        <end position="203"/>
    </location>
</feature>
<dbReference type="EMBL" id="JAJVKT010000006">
    <property type="protein sequence ID" value="MCE7508273.1"/>
    <property type="molecule type" value="Genomic_DNA"/>
</dbReference>
<feature type="transmembrane region" description="Helical" evidence="9">
    <location>
        <begin position="58"/>
        <end position="81"/>
    </location>
</feature>
<dbReference type="GO" id="GO:0005886">
    <property type="term" value="C:plasma membrane"/>
    <property type="evidence" value="ECO:0007669"/>
    <property type="project" value="UniProtKB-SubCell"/>
</dbReference>
<dbReference type="CDD" id="cd06582">
    <property type="entry name" value="TM_PBP1_LivH_like"/>
    <property type="match status" value="1"/>
</dbReference>